<dbReference type="OrthoDB" id="4955088at2"/>
<protein>
    <submittedName>
        <fullName evidence="2">Uncharacterized protein</fullName>
    </submittedName>
</protein>
<sequence>MTSTGNVVKPSGMVTGSLIAISFGTVFIMVNSGGLPTPWPLIIRVAGVLAAAVLLVALFRQARTPTKAGGAADINGFTDRRYWIIVAAEVVALFGGLYLINSVWERPELAIAWVATVVGLHFFGLAWAWRLPLFHGLGAVMTALGLAGFMIAASGGSDATIALVAGVGSGVALLGTVVVALRQAAG</sequence>
<gene>
    <name evidence="2" type="ordered locus">AMIS_40440</name>
</gene>
<dbReference type="HOGENOM" id="CLU_121294_0_0_11"/>
<dbReference type="Proteomes" id="UP000007882">
    <property type="component" value="Chromosome"/>
</dbReference>
<feature type="transmembrane region" description="Helical" evidence="1">
    <location>
        <begin position="161"/>
        <end position="181"/>
    </location>
</feature>
<keyword evidence="1" id="KW-0472">Membrane</keyword>
<keyword evidence="1" id="KW-0812">Transmembrane</keyword>
<reference evidence="2 3" key="1">
    <citation type="submission" date="2012-02" db="EMBL/GenBank/DDBJ databases">
        <title>Complete genome sequence of Actinoplanes missouriensis 431 (= NBRC 102363).</title>
        <authorList>
            <person name="Ohnishi Y."/>
            <person name="Ishikawa J."/>
            <person name="Sekine M."/>
            <person name="Hosoyama A."/>
            <person name="Harada T."/>
            <person name="Narita H."/>
            <person name="Hata T."/>
            <person name="Konno Y."/>
            <person name="Tutikane K."/>
            <person name="Fujita N."/>
            <person name="Horinouchi S."/>
            <person name="Hayakawa M."/>
        </authorList>
    </citation>
    <scope>NUCLEOTIDE SEQUENCE [LARGE SCALE GENOMIC DNA]</scope>
    <source>
        <strain evidence="3">ATCC 14538 / DSM 43046 / CBS 188.64 / JCM 3121 / NBRC 102363 / NCIMB 12654 / NRRL B-3342 / UNCC 431</strain>
    </source>
</reference>
<evidence type="ECO:0000256" key="1">
    <source>
        <dbReference type="SAM" id="Phobius"/>
    </source>
</evidence>
<feature type="transmembrane region" description="Helical" evidence="1">
    <location>
        <begin position="82"/>
        <end position="104"/>
    </location>
</feature>
<dbReference type="PATRIC" id="fig|512565.3.peg.4030"/>
<feature type="transmembrane region" description="Helical" evidence="1">
    <location>
        <begin position="136"/>
        <end position="155"/>
    </location>
</feature>
<organism evidence="2 3">
    <name type="scientific">Actinoplanes missouriensis (strain ATCC 14538 / DSM 43046 / CBS 188.64 / JCM 3121 / NBRC 102363 / NCIMB 12654 / NRRL B-3342 / UNCC 431)</name>
    <dbReference type="NCBI Taxonomy" id="512565"/>
    <lineage>
        <taxon>Bacteria</taxon>
        <taxon>Bacillati</taxon>
        <taxon>Actinomycetota</taxon>
        <taxon>Actinomycetes</taxon>
        <taxon>Micromonosporales</taxon>
        <taxon>Micromonosporaceae</taxon>
        <taxon>Actinoplanes</taxon>
    </lineage>
</organism>
<dbReference type="RefSeq" id="WP_014444158.1">
    <property type="nucleotide sequence ID" value="NC_017093.1"/>
</dbReference>
<dbReference type="eggNOG" id="ENOG5032Z07">
    <property type="taxonomic scope" value="Bacteria"/>
</dbReference>
<feature type="transmembrane region" description="Helical" evidence="1">
    <location>
        <begin position="110"/>
        <end position="129"/>
    </location>
</feature>
<dbReference type="AlphaFoldDB" id="I0H8C7"/>
<proteinExistence type="predicted"/>
<evidence type="ECO:0000313" key="3">
    <source>
        <dbReference type="Proteomes" id="UP000007882"/>
    </source>
</evidence>
<dbReference type="EMBL" id="AP012319">
    <property type="protein sequence ID" value="BAL89264.1"/>
    <property type="molecule type" value="Genomic_DNA"/>
</dbReference>
<dbReference type="STRING" id="512565.AMIS_40440"/>
<accession>I0H8C7</accession>
<feature type="transmembrane region" description="Helical" evidence="1">
    <location>
        <begin position="12"/>
        <end position="30"/>
    </location>
</feature>
<feature type="transmembrane region" description="Helical" evidence="1">
    <location>
        <begin position="42"/>
        <end position="61"/>
    </location>
</feature>
<keyword evidence="3" id="KW-1185">Reference proteome</keyword>
<evidence type="ECO:0000313" key="2">
    <source>
        <dbReference type="EMBL" id="BAL89264.1"/>
    </source>
</evidence>
<dbReference type="KEGG" id="ams:AMIS_40440"/>
<keyword evidence="1" id="KW-1133">Transmembrane helix</keyword>
<name>I0H8C7_ACTM4</name>